<dbReference type="SUPFAM" id="SSF54556">
    <property type="entry name" value="Chitinase insertion domain"/>
    <property type="match status" value="1"/>
</dbReference>
<protein>
    <recommendedName>
        <fullName evidence="1">GH18 domain-containing protein</fullName>
    </recommendedName>
</protein>
<dbReference type="Gene3D" id="3.10.50.10">
    <property type="match status" value="1"/>
</dbReference>
<feature type="domain" description="GH18" evidence="1">
    <location>
        <begin position="1"/>
        <end position="120"/>
    </location>
</feature>
<dbReference type="Gene3D" id="3.20.20.80">
    <property type="entry name" value="Glycosidases"/>
    <property type="match status" value="1"/>
</dbReference>
<dbReference type="InterPro" id="IPR050314">
    <property type="entry name" value="Glycosyl_Hydrlase_18"/>
</dbReference>
<gene>
    <name evidence="2" type="ORF">TTEB3V08_LOCUS9973</name>
</gene>
<reference evidence="2" key="1">
    <citation type="submission" date="2020-11" db="EMBL/GenBank/DDBJ databases">
        <authorList>
            <person name="Tran Van P."/>
        </authorList>
    </citation>
    <scope>NUCLEOTIDE SEQUENCE</scope>
</reference>
<dbReference type="InterPro" id="IPR017853">
    <property type="entry name" value="GH"/>
</dbReference>
<evidence type="ECO:0000313" key="2">
    <source>
        <dbReference type="EMBL" id="CAD7462076.1"/>
    </source>
</evidence>
<name>A0A7R9IP60_9NEOP</name>
<dbReference type="PANTHER" id="PTHR11177">
    <property type="entry name" value="CHITINASE"/>
    <property type="match status" value="1"/>
</dbReference>
<dbReference type="GO" id="GO:0005975">
    <property type="term" value="P:carbohydrate metabolic process"/>
    <property type="evidence" value="ECO:0007669"/>
    <property type="project" value="InterPro"/>
</dbReference>
<organism evidence="2">
    <name type="scientific">Timema tahoe</name>
    <dbReference type="NCBI Taxonomy" id="61484"/>
    <lineage>
        <taxon>Eukaryota</taxon>
        <taxon>Metazoa</taxon>
        <taxon>Ecdysozoa</taxon>
        <taxon>Arthropoda</taxon>
        <taxon>Hexapoda</taxon>
        <taxon>Insecta</taxon>
        <taxon>Pterygota</taxon>
        <taxon>Neoptera</taxon>
        <taxon>Polyneoptera</taxon>
        <taxon>Phasmatodea</taxon>
        <taxon>Timematodea</taxon>
        <taxon>Timematoidea</taxon>
        <taxon>Timematidae</taxon>
        <taxon>Timema</taxon>
    </lineage>
</organism>
<dbReference type="GO" id="GO:0008061">
    <property type="term" value="F:chitin binding"/>
    <property type="evidence" value="ECO:0007669"/>
    <property type="project" value="TreeGrafter"/>
</dbReference>
<dbReference type="GO" id="GO:0005576">
    <property type="term" value="C:extracellular region"/>
    <property type="evidence" value="ECO:0007669"/>
    <property type="project" value="TreeGrafter"/>
</dbReference>
<proteinExistence type="predicted"/>
<dbReference type="EMBL" id="OE005593">
    <property type="protein sequence ID" value="CAD7462076.1"/>
    <property type="molecule type" value="Genomic_DNA"/>
</dbReference>
<accession>A0A7R9IP60</accession>
<dbReference type="GO" id="GO:0006032">
    <property type="term" value="P:chitin catabolic process"/>
    <property type="evidence" value="ECO:0007669"/>
    <property type="project" value="TreeGrafter"/>
</dbReference>
<dbReference type="SUPFAM" id="SSF51445">
    <property type="entry name" value="(Trans)glycosidases"/>
    <property type="match status" value="1"/>
</dbReference>
<sequence length="120" mass="13564">MGFFGTAFTLKNVSDNGVGAPALGPAARTRGSLRYNQICESQMKHRNWNINWDDEAKVPFANLEELCVGYDDPESITYKARYVREMKLGGAMVWSLDMDDFRGTCSDKNLLLQKINDYIS</sequence>
<dbReference type="GO" id="GO:0004568">
    <property type="term" value="F:chitinase activity"/>
    <property type="evidence" value="ECO:0007669"/>
    <property type="project" value="TreeGrafter"/>
</dbReference>
<evidence type="ECO:0000259" key="1">
    <source>
        <dbReference type="PROSITE" id="PS51910"/>
    </source>
</evidence>
<dbReference type="Pfam" id="PF00704">
    <property type="entry name" value="Glyco_hydro_18"/>
    <property type="match status" value="1"/>
</dbReference>
<dbReference type="AlphaFoldDB" id="A0A7R9IP60"/>
<dbReference type="PROSITE" id="PS51910">
    <property type="entry name" value="GH18_2"/>
    <property type="match status" value="1"/>
</dbReference>
<dbReference type="InterPro" id="IPR001223">
    <property type="entry name" value="Glyco_hydro18_cat"/>
</dbReference>
<dbReference type="PANTHER" id="PTHR11177:SF360">
    <property type="entry name" value="CHITINASE 4-RELATED"/>
    <property type="match status" value="1"/>
</dbReference>
<dbReference type="InterPro" id="IPR029070">
    <property type="entry name" value="Chitinase_insertion_sf"/>
</dbReference>